<evidence type="ECO:0000313" key="1">
    <source>
        <dbReference type="EMBL" id="RTI11883.1"/>
    </source>
</evidence>
<dbReference type="AlphaFoldDB" id="A0A430UTD5"/>
<accession>A0A430UTD5</accession>
<dbReference type="EMBL" id="PEMJ01000339">
    <property type="protein sequence ID" value="RTI11883.1"/>
    <property type="molecule type" value="Genomic_DNA"/>
</dbReference>
<dbReference type="Proteomes" id="UP000287155">
    <property type="component" value="Unassembled WGS sequence"/>
</dbReference>
<name>A0A430UTD5_THESC</name>
<gene>
    <name evidence="1" type="ORF">CSW27_11450</name>
</gene>
<dbReference type="RefSeq" id="WP_126204993.1">
    <property type="nucleotide sequence ID" value="NZ_PEMJ01000339.1"/>
</dbReference>
<sequence length="207" mass="24155">MTDKAPYPWAGYDWGTLYRSLAHPGNRYRYALLIPGPPQAKPREVAHHRTRGTRLFRVPEGWLILSAHPEVRGLQLKDLSQHPIRTGPFLLTWGRASYDPNPRARLLVSPRWVREKARYVSWVTHGLTWPGGKVKAAPQVLKAVNQVTREIRYANRWGFLPPETARRWDKLVRRNLWRFLTSTAKLSRKEAKVLVRRALKVRYEVVI</sequence>
<organism evidence="1 2">
    <name type="scientific">Thermus scotoductus</name>
    <dbReference type="NCBI Taxonomy" id="37636"/>
    <lineage>
        <taxon>Bacteria</taxon>
        <taxon>Thermotogati</taxon>
        <taxon>Deinococcota</taxon>
        <taxon>Deinococci</taxon>
        <taxon>Thermales</taxon>
        <taxon>Thermaceae</taxon>
        <taxon>Thermus</taxon>
    </lineage>
</organism>
<reference evidence="1 2" key="1">
    <citation type="journal article" date="2019" name="Extremophiles">
        <title>Biogeography of thermophiles and predominance of Thermus scotoductus in domestic water heaters.</title>
        <authorList>
            <person name="Wilpiszeski R.L."/>
            <person name="Zhang Z."/>
            <person name="House C.H."/>
        </authorList>
    </citation>
    <scope>NUCLEOTIDE SEQUENCE [LARGE SCALE GENOMIC DNA]</scope>
    <source>
        <strain evidence="1 2">14_S14</strain>
    </source>
</reference>
<protein>
    <submittedName>
        <fullName evidence="1">Uncharacterized protein</fullName>
    </submittedName>
</protein>
<proteinExistence type="predicted"/>
<evidence type="ECO:0000313" key="2">
    <source>
        <dbReference type="Proteomes" id="UP000287155"/>
    </source>
</evidence>
<comment type="caution">
    <text evidence="1">The sequence shown here is derived from an EMBL/GenBank/DDBJ whole genome shotgun (WGS) entry which is preliminary data.</text>
</comment>